<dbReference type="PIRSF" id="PIRSF006648">
    <property type="entry name" value="DrrB"/>
    <property type="match status" value="1"/>
</dbReference>
<protein>
    <recommendedName>
        <fullName evidence="5">Transport permease protein</fullName>
    </recommendedName>
</protein>
<sequence>MLILLNQIKTEFNAILTIAFRDITKLLRDRVRLISGLVFPVIFIGVLGGSLQANVGSQLGFNFLVFVFTGVFIQSLFQSTASGVIFLLEDRNSDFSQELFVAPVSPRSIIFGKILGESMVALTNAFGILVFGLLVGVSFTFWQAISLIAMAIAGCLLGGAFGIIVLSNLSEDRTVRQIFPFLIFPQIFLAGVFAPLKEVPTVLFILSKIIPLTYVVDFGRGLYYWGTDTYDQVVLLHPLVNLAVILAMFLVFLFVGTWLFVRKERDR</sequence>
<dbReference type="Pfam" id="PF01061">
    <property type="entry name" value="ABC2_membrane"/>
    <property type="match status" value="1"/>
</dbReference>
<dbReference type="InterPro" id="IPR047817">
    <property type="entry name" value="ABC2_TM_bact-type"/>
</dbReference>
<feature type="transmembrane region" description="Helical" evidence="5">
    <location>
        <begin position="109"/>
        <end position="135"/>
    </location>
</feature>
<dbReference type="PROSITE" id="PS51012">
    <property type="entry name" value="ABC_TM2"/>
    <property type="match status" value="1"/>
</dbReference>
<evidence type="ECO:0000256" key="2">
    <source>
        <dbReference type="ARBA" id="ARBA00022692"/>
    </source>
</evidence>
<comment type="subcellular location">
    <subcellularLocation>
        <location evidence="5">Cell membrane</location>
        <topology evidence="5">Multi-pass membrane protein</topology>
    </subcellularLocation>
    <subcellularLocation>
        <location evidence="1">Membrane</location>
        <topology evidence="1">Multi-pass membrane protein</topology>
    </subcellularLocation>
</comment>
<dbReference type="InterPro" id="IPR013525">
    <property type="entry name" value="ABC2_TM"/>
</dbReference>
<feature type="transmembrane region" description="Helical" evidence="5">
    <location>
        <begin position="63"/>
        <end position="88"/>
    </location>
</feature>
<feature type="transmembrane region" description="Helical" evidence="5">
    <location>
        <begin position="239"/>
        <end position="261"/>
    </location>
</feature>
<reference evidence="7 8" key="1">
    <citation type="journal article" date="2016" name="Nat. Commun.">
        <title>Thousands of microbial genomes shed light on interconnected biogeochemical processes in an aquifer system.</title>
        <authorList>
            <person name="Anantharaman K."/>
            <person name="Brown C.T."/>
            <person name="Hug L.A."/>
            <person name="Sharon I."/>
            <person name="Castelle C.J."/>
            <person name="Probst A.J."/>
            <person name="Thomas B.C."/>
            <person name="Singh A."/>
            <person name="Wilkins M.J."/>
            <person name="Karaoz U."/>
            <person name="Brodie E.L."/>
            <person name="Williams K.H."/>
            <person name="Hubbard S.S."/>
            <person name="Banfield J.F."/>
        </authorList>
    </citation>
    <scope>NUCLEOTIDE SEQUENCE [LARGE SCALE GENOMIC DNA]</scope>
</reference>
<evidence type="ECO:0000313" key="8">
    <source>
        <dbReference type="Proteomes" id="UP000178092"/>
    </source>
</evidence>
<dbReference type="AlphaFoldDB" id="A0A1G2QXV5"/>
<keyword evidence="2 5" id="KW-0812">Transmembrane</keyword>
<comment type="caution">
    <text evidence="5">Lacks conserved residue(s) required for the propagation of feature annotation.</text>
</comment>
<evidence type="ECO:0000256" key="5">
    <source>
        <dbReference type="RuleBase" id="RU361157"/>
    </source>
</evidence>
<proteinExistence type="inferred from homology"/>
<keyword evidence="3 5" id="KW-1133">Transmembrane helix</keyword>
<evidence type="ECO:0000259" key="6">
    <source>
        <dbReference type="PROSITE" id="PS51012"/>
    </source>
</evidence>
<name>A0A1G2QXV5_9BACT</name>
<accession>A0A1G2QXV5</accession>
<gene>
    <name evidence="7" type="ORF">A3C04_02660</name>
</gene>
<evidence type="ECO:0000256" key="1">
    <source>
        <dbReference type="ARBA" id="ARBA00004141"/>
    </source>
</evidence>
<dbReference type="GO" id="GO:0043190">
    <property type="term" value="C:ATP-binding cassette (ABC) transporter complex"/>
    <property type="evidence" value="ECO:0007669"/>
    <property type="project" value="InterPro"/>
</dbReference>
<dbReference type="PANTHER" id="PTHR43229:SF3">
    <property type="entry name" value="ABC-TYPE MULTIDRUG TRANSPORT SYSTEM, PERMEASE COMPONENT"/>
    <property type="match status" value="1"/>
</dbReference>
<feature type="transmembrane region" description="Helical" evidence="5">
    <location>
        <begin position="31"/>
        <end position="51"/>
    </location>
</feature>
<evidence type="ECO:0000256" key="3">
    <source>
        <dbReference type="ARBA" id="ARBA00022989"/>
    </source>
</evidence>
<evidence type="ECO:0000313" key="7">
    <source>
        <dbReference type="EMBL" id="OHA65188.1"/>
    </source>
</evidence>
<comment type="caution">
    <text evidence="7">The sequence shown here is derived from an EMBL/GenBank/DDBJ whole genome shotgun (WGS) entry which is preliminary data.</text>
</comment>
<feature type="domain" description="ABC transmembrane type-2" evidence="6">
    <location>
        <begin position="31"/>
        <end position="263"/>
    </location>
</feature>
<keyword evidence="4 5" id="KW-0472">Membrane</keyword>
<dbReference type="InterPro" id="IPR051784">
    <property type="entry name" value="Nod_factor_ABC_transporter"/>
</dbReference>
<dbReference type="GO" id="GO:0140359">
    <property type="term" value="F:ABC-type transporter activity"/>
    <property type="evidence" value="ECO:0007669"/>
    <property type="project" value="InterPro"/>
</dbReference>
<dbReference type="Proteomes" id="UP000178092">
    <property type="component" value="Unassembled WGS sequence"/>
</dbReference>
<comment type="similarity">
    <text evidence="5">Belongs to the ABC-2 integral membrane protein family.</text>
</comment>
<dbReference type="InterPro" id="IPR000412">
    <property type="entry name" value="ABC_2_transport"/>
</dbReference>
<evidence type="ECO:0000256" key="4">
    <source>
        <dbReference type="ARBA" id="ARBA00023136"/>
    </source>
</evidence>
<dbReference type="EMBL" id="MHTV01000046">
    <property type="protein sequence ID" value="OHA65188.1"/>
    <property type="molecule type" value="Genomic_DNA"/>
</dbReference>
<organism evidence="7 8">
    <name type="scientific">Candidatus Wildermuthbacteria bacterium RIFCSPHIGHO2_02_FULL_45_25</name>
    <dbReference type="NCBI Taxonomy" id="1802450"/>
    <lineage>
        <taxon>Bacteria</taxon>
        <taxon>Candidatus Wildermuthiibacteriota</taxon>
    </lineage>
</organism>
<dbReference type="PANTHER" id="PTHR43229">
    <property type="entry name" value="NODULATION PROTEIN J"/>
    <property type="match status" value="1"/>
</dbReference>
<dbReference type="PRINTS" id="PR00164">
    <property type="entry name" value="ABC2TRNSPORT"/>
</dbReference>
<keyword evidence="5" id="KW-1003">Cell membrane</keyword>
<feature type="transmembrane region" description="Helical" evidence="5">
    <location>
        <begin position="141"/>
        <end position="166"/>
    </location>
</feature>
<keyword evidence="5" id="KW-0813">Transport</keyword>